<dbReference type="EMBL" id="LR798325">
    <property type="protein sequence ID" value="CAB5223863.1"/>
    <property type="molecule type" value="Genomic_DNA"/>
</dbReference>
<name>A0A6J7X0A3_9CAUD</name>
<protein>
    <submittedName>
        <fullName evidence="1">Uncharacterized protein</fullName>
    </submittedName>
</protein>
<reference evidence="1" key="1">
    <citation type="submission" date="2020-05" db="EMBL/GenBank/DDBJ databases">
        <authorList>
            <person name="Chiriac C."/>
            <person name="Salcher M."/>
            <person name="Ghai R."/>
            <person name="Kavagutti S V."/>
        </authorList>
    </citation>
    <scope>NUCLEOTIDE SEQUENCE</scope>
</reference>
<accession>A0A6J7X0A3</accession>
<organism evidence="1">
    <name type="scientific">uncultured Caudovirales phage</name>
    <dbReference type="NCBI Taxonomy" id="2100421"/>
    <lineage>
        <taxon>Viruses</taxon>
        <taxon>Duplodnaviria</taxon>
        <taxon>Heunggongvirae</taxon>
        <taxon>Uroviricota</taxon>
        <taxon>Caudoviricetes</taxon>
        <taxon>Peduoviridae</taxon>
        <taxon>Maltschvirus</taxon>
        <taxon>Maltschvirus maltsch</taxon>
    </lineage>
</organism>
<gene>
    <name evidence="1" type="ORF">UFOVP391_11</name>
</gene>
<proteinExistence type="predicted"/>
<sequence>MNPKYFIAYIGTKNDNLDKLVARVHDLFNMMPKVNSCIVLTFSDEVHISEVTAQEFYEQYASLN</sequence>
<evidence type="ECO:0000313" key="1">
    <source>
        <dbReference type="EMBL" id="CAB5223863.1"/>
    </source>
</evidence>